<comment type="cofactor">
    <cofactor evidence="1">
        <name>thiamine diphosphate</name>
        <dbReference type="ChEBI" id="CHEBI:58937"/>
    </cofactor>
</comment>
<keyword evidence="6" id="KW-1185">Reference proteome</keyword>
<reference evidence="5" key="1">
    <citation type="submission" date="2020-08" db="EMBL/GenBank/DDBJ databases">
        <title>Genome public.</title>
        <authorList>
            <person name="Liu C."/>
            <person name="Sun Q."/>
        </authorList>
    </citation>
    <scope>NUCLEOTIDE SEQUENCE</scope>
    <source>
        <strain evidence="5">NSJ-23</strain>
    </source>
</reference>
<sequence length="281" mass="30948">MTAQEKKQLEMMACKVRMGVIEGTHSAKAGHPGGSLSAADLFTFLYFKELRVDPNRPGWEDRDRFVLSKGHTAPGLYAALANRGFFPVEDLLTLRHIGSYLQGHPNMNETPGVDMSTGSLGQGISAAAGMALAAKYQGKSCRVYALLGDGEIQEGEVWEAMMFAHHYKLDNLCVIIDNNGLQIDGNVADVMNPYPIVDKLRAFGIETMEIDGHDFEQIEAAFYMARVTKGRPFAIVMKTVKGKGVSYMENQVGWHGKAPNDEEYEIAMRELSAHLAEVEAM</sequence>
<evidence type="ECO:0000313" key="5">
    <source>
        <dbReference type="EMBL" id="MBC5723458.1"/>
    </source>
</evidence>
<name>A0A8J6M7M7_9FIRM</name>
<gene>
    <name evidence="5" type="ORF">H8S11_11630</name>
</gene>
<dbReference type="InterPro" id="IPR029061">
    <property type="entry name" value="THDP-binding"/>
</dbReference>
<comment type="caution">
    <text evidence="5">The sequence shown here is derived from an EMBL/GenBank/DDBJ whole genome shotgun (WGS) entry which is preliminary data.</text>
</comment>
<evidence type="ECO:0000256" key="3">
    <source>
        <dbReference type="ARBA" id="ARBA00023052"/>
    </source>
</evidence>
<comment type="similarity">
    <text evidence="2">Belongs to the transketolase family.</text>
</comment>
<dbReference type="Pfam" id="PF00456">
    <property type="entry name" value="Transketolase_N"/>
    <property type="match status" value="1"/>
</dbReference>
<dbReference type="EMBL" id="JACOPO010000009">
    <property type="protein sequence ID" value="MBC5723458.1"/>
    <property type="molecule type" value="Genomic_DNA"/>
</dbReference>
<dbReference type="RefSeq" id="WP_147571990.1">
    <property type="nucleotide sequence ID" value="NZ_JACOPO010000009.1"/>
</dbReference>
<accession>A0A8J6M7M7</accession>
<dbReference type="CDD" id="cd02012">
    <property type="entry name" value="TPP_TK"/>
    <property type="match status" value="1"/>
</dbReference>
<evidence type="ECO:0000259" key="4">
    <source>
        <dbReference type="Pfam" id="PF00456"/>
    </source>
</evidence>
<dbReference type="PANTHER" id="PTHR47514:SF1">
    <property type="entry name" value="TRANSKETOLASE N-TERMINAL SECTION-RELATED"/>
    <property type="match status" value="1"/>
</dbReference>
<proteinExistence type="inferred from homology"/>
<organism evidence="5 6">
    <name type="scientific">Flintibacter hominis</name>
    <dbReference type="NCBI Taxonomy" id="2763048"/>
    <lineage>
        <taxon>Bacteria</taxon>
        <taxon>Bacillati</taxon>
        <taxon>Bacillota</taxon>
        <taxon>Clostridia</taxon>
        <taxon>Eubacteriales</taxon>
        <taxon>Flintibacter</taxon>
    </lineage>
</organism>
<protein>
    <submittedName>
        <fullName evidence="5">Transketolase</fullName>
    </submittedName>
</protein>
<dbReference type="SUPFAM" id="SSF52518">
    <property type="entry name" value="Thiamin diphosphate-binding fold (THDP-binding)"/>
    <property type="match status" value="1"/>
</dbReference>
<dbReference type="InterPro" id="IPR005474">
    <property type="entry name" value="Transketolase_N"/>
</dbReference>
<dbReference type="Proteomes" id="UP000628736">
    <property type="component" value="Unassembled WGS sequence"/>
</dbReference>
<dbReference type="PANTHER" id="PTHR47514">
    <property type="entry name" value="TRANSKETOLASE N-TERMINAL SECTION-RELATED"/>
    <property type="match status" value="1"/>
</dbReference>
<dbReference type="AlphaFoldDB" id="A0A8J6M7M7"/>
<evidence type="ECO:0000313" key="6">
    <source>
        <dbReference type="Proteomes" id="UP000628736"/>
    </source>
</evidence>
<keyword evidence="3" id="KW-0786">Thiamine pyrophosphate</keyword>
<feature type="domain" description="Transketolase N-terminal" evidence="4">
    <location>
        <begin position="13"/>
        <end position="267"/>
    </location>
</feature>
<evidence type="ECO:0000256" key="1">
    <source>
        <dbReference type="ARBA" id="ARBA00001964"/>
    </source>
</evidence>
<evidence type="ECO:0000256" key="2">
    <source>
        <dbReference type="ARBA" id="ARBA00007131"/>
    </source>
</evidence>
<dbReference type="Gene3D" id="3.40.50.970">
    <property type="match status" value="1"/>
</dbReference>